<evidence type="ECO:0000259" key="1">
    <source>
        <dbReference type="Pfam" id="PF17921"/>
    </source>
</evidence>
<dbReference type="Gene3D" id="1.10.340.70">
    <property type="match status" value="1"/>
</dbReference>
<dbReference type="EMBL" id="CAVLGL010000104">
    <property type="protein sequence ID" value="CAK1598707.1"/>
    <property type="molecule type" value="Genomic_DNA"/>
</dbReference>
<dbReference type="Gene3D" id="3.30.420.10">
    <property type="entry name" value="Ribonuclease H-like superfamily/Ribonuclease H"/>
    <property type="match status" value="1"/>
</dbReference>
<dbReference type="InterPro" id="IPR036397">
    <property type="entry name" value="RNaseH_sf"/>
</dbReference>
<dbReference type="FunFam" id="1.10.340.70:FF:000001">
    <property type="entry name" value="Retrovirus-related Pol polyprotein from transposon gypsy-like Protein"/>
    <property type="match status" value="1"/>
</dbReference>
<dbReference type="InterPro" id="IPR052160">
    <property type="entry name" value="Gypsy_RT_Integrase-like"/>
</dbReference>
<dbReference type="AlphaFoldDB" id="A0AAV1LWY4"/>
<dbReference type="GO" id="GO:0003676">
    <property type="term" value="F:nucleic acid binding"/>
    <property type="evidence" value="ECO:0007669"/>
    <property type="project" value="InterPro"/>
</dbReference>
<dbReference type="Pfam" id="PF17921">
    <property type="entry name" value="Integrase_H2C2"/>
    <property type="match status" value="1"/>
</dbReference>
<reference evidence="2 3" key="1">
    <citation type="submission" date="2023-11" db="EMBL/GenBank/DDBJ databases">
        <authorList>
            <person name="Hedman E."/>
            <person name="Englund M."/>
            <person name="Stromberg M."/>
            <person name="Nyberg Akerstrom W."/>
            <person name="Nylinder S."/>
            <person name="Jareborg N."/>
            <person name="Kallberg Y."/>
            <person name="Kronander E."/>
        </authorList>
    </citation>
    <scope>NUCLEOTIDE SEQUENCE [LARGE SCALE GENOMIC DNA]</scope>
</reference>
<accession>A0AAV1LWY4</accession>
<proteinExistence type="predicted"/>
<protein>
    <recommendedName>
        <fullName evidence="1">Integrase zinc-binding domain-containing protein</fullName>
    </recommendedName>
</protein>
<dbReference type="InterPro" id="IPR041588">
    <property type="entry name" value="Integrase_H2C2"/>
</dbReference>
<feature type="domain" description="Integrase zinc-binding" evidence="1">
    <location>
        <begin position="3"/>
        <end position="60"/>
    </location>
</feature>
<organism evidence="2 3">
    <name type="scientific">Parnassius mnemosyne</name>
    <name type="common">clouded apollo</name>
    <dbReference type="NCBI Taxonomy" id="213953"/>
    <lineage>
        <taxon>Eukaryota</taxon>
        <taxon>Metazoa</taxon>
        <taxon>Ecdysozoa</taxon>
        <taxon>Arthropoda</taxon>
        <taxon>Hexapoda</taxon>
        <taxon>Insecta</taxon>
        <taxon>Pterygota</taxon>
        <taxon>Neoptera</taxon>
        <taxon>Endopterygota</taxon>
        <taxon>Lepidoptera</taxon>
        <taxon>Glossata</taxon>
        <taxon>Ditrysia</taxon>
        <taxon>Papilionoidea</taxon>
        <taxon>Papilionidae</taxon>
        <taxon>Parnassiinae</taxon>
        <taxon>Parnassini</taxon>
        <taxon>Parnassius</taxon>
        <taxon>Driopa</taxon>
    </lineage>
</organism>
<name>A0AAV1LWY4_9NEOP</name>
<dbReference type="SUPFAM" id="SSF53098">
    <property type="entry name" value="Ribonuclease H-like"/>
    <property type="match status" value="1"/>
</dbReference>
<comment type="caution">
    <text evidence="2">The sequence shown here is derived from an EMBL/GenBank/DDBJ whole genome shotgun (WGS) entry which is preliminary data.</text>
</comment>
<dbReference type="PANTHER" id="PTHR47266">
    <property type="entry name" value="ENDONUCLEASE-RELATED"/>
    <property type="match status" value="1"/>
</dbReference>
<evidence type="ECO:0000313" key="3">
    <source>
        <dbReference type="Proteomes" id="UP001314205"/>
    </source>
</evidence>
<dbReference type="InterPro" id="IPR012337">
    <property type="entry name" value="RNaseH-like_sf"/>
</dbReference>
<keyword evidence="3" id="KW-1185">Reference proteome</keyword>
<dbReference type="Proteomes" id="UP001314205">
    <property type="component" value="Unassembled WGS sequence"/>
</dbReference>
<sequence>MVIPKAKVPDVLKLYHNGCSGGHVRVKQTLLKIRERFYWVHCRNYVEDWCCKCTNCAAVKGSQILSRGALKLYNVGAAWERLALDVTGPFLKSECGNKYFMVVMDYFTKWPEVFAITNQLQIN</sequence>
<evidence type="ECO:0000313" key="2">
    <source>
        <dbReference type="EMBL" id="CAK1598707.1"/>
    </source>
</evidence>
<gene>
    <name evidence="2" type="ORF">PARMNEM_LOCUS17668</name>
</gene>